<dbReference type="InterPro" id="IPR001647">
    <property type="entry name" value="HTH_TetR"/>
</dbReference>
<dbReference type="InterPro" id="IPR009057">
    <property type="entry name" value="Homeodomain-like_sf"/>
</dbReference>
<name>A0ABW8TF85_9CLOT</name>
<feature type="domain" description="HTH tetR-type" evidence="3">
    <location>
        <begin position="8"/>
        <end position="68"/>
    </location>
</feature>
<dbReference type="Pfam" id="PF00440">
    <property type="entry name" value="TetR_N"/>
    <property type="match status" value="1"/>
</dbReference>
<evidence type="ECO:0000259" key="3">
    <source>
        <dbReference type="PROSITE" id="PS50977"/>
    </source>
</evidence>
<evidence type="ECO:0000313" key="5">
    <source>
        <dbReference type="Proteomes" id="UP001623592"/>
    </source>
</evidence>
<dbReference type="PANTHER" id="PTHR43479:SF11">
    <property type="entry name" value="ACREF_ENVCD OPERON REPRESSOR-RELATED"/>
    <property type="match status" value="1"/>
</dbReference>
<protein>
    <submittedName>
        <fullName evidence="4">TetR/AcrR family transcriptional regulator</fullName>
    </submittedName>
</protein>
<organism evidence="4 5">
    <name type="scientific">Clostridium neuense</name>
    <dbReference type="NCBI Taxonomy" id="1728934"/>
    <lineage>
        <taxon>Bacteria</taxon>
        <taxon>Bacillati</taxon>
        <taxon>Bacillota</taxon>
        <taxon>Clostridia</taxon>
        <taxon>Eubacteriales</taxon>
        <taxon>Clostridiaceae</taxon>
        <taxon>Clostridium</taxon>
    </lineage>
</organism>
<dbReference type="PRINTS" id="PR00455">
    <property type="entry name" value="HTHTETR"/>
</dbReference>
<dbReference type="EMBL" id="JBJIAA010000008">
    <property type="protein sequence ID" value="MFL0250907.1"/>
    <property type="molecule type" value="Genomic_DNA"/>
</dbReference>
<dbReference type="PANTHER" id="PTHR43479">
    <property type="entry name" value="ACREF/ENVCD OPERON REPRESSOR-RELATED"/>
    <property type="match status" value="1"/>
</dbReference>
<dbReference type="Gene3D" id="1.10.357.10">
    <property type="entry name" value="Tetracycline Repressor, domain 2"/>
    <property type="match status" value="1"/>
</dbReference>
<sequence>MQGNESKRNTKQKIFEASARLFAKEGYYGVSMREIAKEVGIKESSIYNHYKNKEEILSSLLDYFAEKLTVYRPSEEEIENMLDYMSVEDVFKQLIINFGKSLNGTLDTVARIVYTEQFRNEKAKQLMLENLIDEPSRFAAKVLRIMKRKKLIRNVDVDWVSREYNYTLLAITFEYAHAVNNEEDTAPVIRKMFKHVSFICEYLKK</sequence>
<proteinExistence type="predicted"/>
<keyword evidence="1 2" id="KW-0238">DNA-binding</keyword>
<dbReference type="SUPFAM" id="SSF46689">
    <property type="entry name" value="Homeodomain-like"/>
    <property type="match status" value="1"/>
</dbReference>
<feature type="DNA-binding region" description="H-T-H motif" evidence="2">
    <location>
        <begin position="31"/>
        <end position="50"/>
    </location>
</feature>
<dbReference type="RefSeq" id="WP_406787568.1">
    <property type="nucleotide sequence ID" value="NZ_JBJIAA010000008.1"/>
</dbReference>
<evidence type="ECO:0000313" key="4">
    <source>
        <dbReference type="EMBL" id="MFL0250907.1"/>
    </source>
</evidence>
<dbReference type="Proteomes" id="UP001623592">
    <property type="component" value="Unassembled WGS sequence"/>
</dbReference>
<dbReference type="PROSITE" id="PS50977">
    <property type="entry name" value="HTH_TETR_2"/>
    <property type="match status" value="1"/>
</dbReference>
<dbReference type="InterPro" id="IPR050624">
    <property type="entry name" value="HTH-type_Tx_Regulator"/>
</dbReference>
<evidence type="ECO:0000256" key="2">
    <source>
        <dbReference type="PROSITE-ProRule" id="PRU00335"/>
    </source>
</evidence>
<evidence type="ECO:0000256" key="1">
    <source>
        <dbReference type="ARBA" id="ARBA00023125"/>
    </source>
</evidence>
<accession>A0ABW8TF85</accession>
<gene>
    <name evidence="4" type="ORF">ACJDT4_10785</name>
</gene>
<comment type="caution">
    <text evidence="4">The sequence shown here is derived from an EMBL/GenBank/DDBJ whole genome shotgun (WGS) entry which is preliminary data.</text>
</comment>
<reference evidence="4 5" key="1">
    <citation type="submission" date="2024-11" db="EMBL/GenBank/DDBJ databases">
        <authorList>
            <person name="Heng Y.C."/>
            <person name="Lim A.C.H."/>
            <person name="Lee J.K.Y."/>
            <person name="Kittelmann S."/>
        </authorList>
    </citation>
    <scope>NUCLEOTIDE SEQUENCE [LARGE SCALE GENOMIC DNA]</scope>
    <source>
        <strain evidence="4 5">WILCCON 0114</strain>
    </source>
</reference>
<keyword evidence="5" id="KW-1185">Reference proteome</keyword>